<dbReference type="Gene3D" id="3.30.1330.60">
    <property type="entry name" value="OmpA-like domain"/>
    <property type="match status" value="1"/>
</dbReference>
<feature type="domain" description="OmpA-like" evidence="4">
    <location>
        <begin position="289"/>
        <end position="402"/>
    </location>
</feature>
<comment type="caution">
    <text evidence="5">The sequence shown here is derived from an EMBL/GenBank/DDBJ whole genome shotgun (WGS) entry which is preliminary data.</text>
</comment>
<accession>A0A016B350</accession>
<evidence type="ECO:0000313" key="5">
    <source>
        <dbReference type="EMBL" id="EXZ75708.1"/>
    </source>
</evidence>
<proteinExistence type="predicted"/>
<evidence type="ECO:0000256" key="1">
    <source>
        <dbReference type="PROSITE-ProRule" id="PRU00473"/>
    </source>
</evidence>
<sequence>MNKRNILTAVCALALCPAFAQTSEAVEEKVEYSTDKYKVETNRFWDNWFISAGTGAQIYFGDHDKQQSFGKRLAPALDVAVGKWFTPGIGVRLMYSGLKSKGATKHPGGNEDSAHGNGTLVKGGGAPHWLEESEYNMGNLHADVLFNLSNLLCGYNPKRVWNCSPYAGLGWARVYDSPSAKEVSANVGVFNSFRLSDALDLNLDVRGMFVNDRFDGEGGGRFGEGNLSATIGLTYKFKNRGWGRSKTVTRYVYNYGDLESMRSKLNDMSAENERLKKALADGDRQKAQTIVKKIAAANLVIFQINKTKLSNEARANLGLLAEIIKSGDPDAVYTITGYADSGTGNRKGNERLSKERAENVYDCLVNEFGVSEKQLRIDYKGGVENMFYNDPRLSRAVITRGE</sequence>
<dbReference type="PANTHER" id="PTHR30329:SF21">
    <property type="entry name" value="LIPOPROTEIN YIAD-RELATED"/>
    <property type="match status" value="1"/>
</dbReference>
<evidence type="ECO:0000313" key="6">
    <source>
        <dbReference type="Proteomes" id="UP000020938"/>
    </source>
</evidence>
<organism evidence="5 6">
    <name type="scientific">Bacteroides fragilis str. 3976T8</name>
    <dbReference type="NCBI Taxonomy" id="1339314"/>
    <lineage>
        <taxon>Bacteria</taxon>
        <taxon>Pseudomonadati</taxon>
        <taxon>Bacteroidota</taxon>
        <taxon>Bacteroidia</taxon>
        <taxon>Bacteroidales</taxon>
        <taxon>Bacteroidaceae</taxon>
        <taxon>Bacteroides</taxon>
    </lineage>
</organism>
<dbReference type="SUPFAM" id="SSF56925">
    <property type="entry name" value="OMPA-like"/>
    <property type="match status" value="1"/>
</dbReference>
<dbReference type="SUPFAM" id="SSF103088">
    <property type="entry name" value="OmpA-like"/>
    <property type="match status" value="1"/>
</dbReference>
<dbReference type="PANTHER" id="PTHR30329">
    <property type="entry name" value="STATOR ELEMENT OF FLAGELLAR MOTOR COMPLEX"/>
    <property type="match status" value="1"/>
</dbReference>
<reference evidence="5 6" key="1">
    <citation type="submission" date="2014-02" db="EMBL/GenBank/DDBJ databases">
        <authorList>
            <person name="Sears C."/>
            <person name="Carroll K."/>
            <person name="Sack B.R."/>
            <person name="Qadri F."/>
            <person name="Myers L.L."/>
            <person name="Chung G.-T."/>
            <person name="Escheverria P."/>
            <person name="Fraser C.M."/>
            <person name="Sadzewicz L."/>
            <person name="Shefchek K.A."/>
            <person name="Tallon L."/>
            <person name="Das S.P."/>
            <person name="Daugherty S."/>
            <person name="Mongodin E.F."/>
        </authorList>
    </citation>
    <scope>NUCLEOTIDE SEQUENCE [LARGE SCALE GENOMIC DNA]</scope>
    <source>
        <strain evidence="5 6">3976T8</strain>
    </source>
</reference>
<protein>
    <submittedName>
        <fullName evidence="5">OmpA family protein</fullName>
    </submittedName>
</protein>
<dbReference type="InterPro" id="IPR050330">
    <property type="entry name" value="Bact_OuterMem_StrucFunc"/>
</dbReference>
<dbReference type="RefSeq" id="WP_032597414.1">
    <property type="nucleotide sequence ID" value="NZ_JGDS01000015.1"/>
</dbReference>
<dbReference type="InterPro" id="IPR036737">
    <property type="entry name" value="OmpA-like_sf"/>
</dbReference>
<feature type="chain" id="PRO_5001483653" evidence="3">
    <location>
        <begin position="21"/>
        <end position="402"/>
    </location>
</feature>
<dbReference type="Gene3D" id="2.40.160.20">
    <property type="match status" value="1"/>
</dbReference>
<feature type="signal peptide" evidence="3">
    <location>
        <begin position="1"/>
        <end position="20"/>
    </location>
</feature>
<feature type="coiled-coil region" evidence="2">
    <location>
        <begin position="258"/>
        <end position="285"/>
    </location>
</feature>
<dbReference type="PATRIC" id="fig|1339314.3.peg.142"/>
<dbReference type="InterPro" id="IPR006665">
    <property type="entry name" value="OmpA-like"/>
</dbReference>
<dbReference type="InterPro" id="IPR011250">
    <property type="entry name" value="OMP/PagP_B-barrel"/>
</dbReference>
<dbReference type="Proteomes" id="UP000020938">
    <property type="component" value="Unassembled WGS sequence"/>
</dbReference>
<dbReference type="Pfam" id="PF00691">
    <property type="entry name" value="OmpA"/>
    <property type="match status" value="1"/>
</dbReference>
<evidence type="ECO:0000256" key="3">
    <source>
        <dbReference type="SAM" id="SignalP"/>
    </source>
</evidence>
<keyword evidence="1" id="KW-0472">Membrane</keyword>
<gene>
    <name evidence="5" type="ORF">M123_4824</name>
</gene>
<dbReference type="PROSITE" id="PS51123">
    <property type="entry name" value="OMPA_2"/>
    <property type="match status" value="1"/>
</dbReference>
<keyword evidence="2" id="KW-0175">Coiled coil</keyword>
<keyword evidence="3" id="KW-0732">Signal</keyword>
<evidence type="ECO:0000259" key="4">
    <source>
        <dbReference type="PROSITE" id="PS51123"/>
    </source>
</evidence>
<evidence type="ECO:0000256" key="2">
    <source>
        <dbReference type="SAM" id="Coils"/>
    </source>
</evidence>
<dbReference type="AlphaFoldDB" id="A0A016B350"/>
<name>A0A016B350_BACFG</name>
<dbReference type="GO" id="GO:0016020">
    <property type="term" value="C:membrane"/>
    <property type="evidence" value="ECO:0007669"/>
    <property type="project" value="UniProtKB-UniRule"/>
</dbReference>
<dbReference type="EMBL" id="JGDS01000015">
    <property type="protein sequence ID" value="EXZ75708.1"/>
    <property type="molecule type" value="Genomic_DNA"/>
</dbReference>